<dbReference type="PANTHER" id="PTHR16181:SF17">
    <property type="entry name" value="FAMILY WITH SEQUENCE SIMILARITY 83 MEMBER FB"/>
    <property type="match status" value="1"/>
</dbReference>
<dbReference type="CTD" id="492354"/>
<feature type="compositionally biased region" description="Low complexity" evidence="2">
    <location>
        <begin position="79"/>
        <end position="89"/>
    </location>
</feature>
<keyword evidence="4" id="KW-1185">Reference proteome</keyword>
<reference evidence="5" key="1">
    <citation type="submission" date="2025-08" db="UniProtKB">
        <authorList>
            <consortium name="RefSeq"/>
        </authorList>
    </citation>
    <scope>IDENTIFICATION</scope>
</reference>
<comment type="similarity">
    <text evidence="1">Belongs to the FAM83 family.</text>
</comment>
<organism evidence="4 5">
    <name type="scientific">Parambassis ranga</name>
    <name type="common">Indian glassy fish</name>
    <dbReference type="NCBI Taxonomy" id="210632"/>
    <lineage>
        <taxon>Eukaryota</taxon>
        <taxon>Metazoa</taxon>
        <taxon>Chordata</taxon>
        <taxon>Craniata</taxon>
        <taxon>Vertebrata</taxon>
        <taxon>Euteleostomi</taxon>
        <taxon>Actinopterygii</taxon>
        <taxon>Neopterygii</taxon>
        <taxon>Teleostei</taxon>
        <taxon>Neoteleostei</taxon>
        <taxon>Acanthomorphata</taxon>
        <taxon>Ovalentaria</taxon>
        <taxon>Ambassidae</taxon>
        <taxon>Parambassis</taxon>
    </lineage>
</organism>
<dbReference type="Gene3D" id="3.30.870.10">
    <property type="entry name" value="Endonuclease Chain A"/>
    <property type="match status" value="1"/>
</dbReference>
<feature type="region of interest" description="Disordered" evidence="2">
    <location>
        <begin position="366"/>
        <end position="521"/>
    </location>
</feature>
<name>A0A6P7IN38_9TELE</name>
<protein>
    <submittedName>
        <fullName evidence="5">Protein FAM83F</fullName>
    </submittedName>
</protein>
<dbReference type="InParanoid" id="A0A6P7IN38"/>
<feature type="domain" description="Scaffolding anchor of CK1" evidence="3">
    <location>
        <begin position="17"/>
        <end position="297"/>
    </location>
</feature>
<dbReference type="InterPro" id="IPR012461">
    <property type="entry name" value="SACK1"/>
</dbReference>
<evidence type="ECO:0000313" key="5">
    <source>
        <dbReference type="RefSeq" id="XP_028266928.1"/>
    </source>
</evidence>
<dbReference type="GeneID" id="114439289"/>
<feature type="compositionally biased region" description="Basic residues" evidence="2">
    <location>
        <begin position="430"/>
        <end position="451"/>
    </location>
</feature>
<dbReference type="PANTHER" id="PTHR16181">
    <property type="entry name" value="PROTEIN FAM83A-RELATED"/>
    <property type="match status" value="1"/>
</dbReference>
<dbReference type="OrthoDB" id="6103632at2759"/>
<dbReference type="Proteomes" id="UP000515145">
    <property type="component" value="Chromosome 1"/>
</dbReference>
<dbReference type="SUPFAM" id="SSF56024">
    <property type="entry name" value="Phospholipase D/nuclease"/>
    <property type="match status" value="1"/>
</dbReference>
<evidence type="ECO:0000313" key="4">
    <source>
        <dbReference type="Proteomes" id="UP000515145"/>
    </source>
</evidence>
<evidence type="ECO:0000256" key="2">
    <source>
        <dbReference type="SAM" id="MobiDB-lite"/>
    </source>
</evidence>
<dbReference type="AlphaFoldDB" id="A0A6P7IN38"/>
<dbReference type="Pfam" id="PF07894">
    <property type="entry name" value="SACK1"/>
    <property type="match status" value="1"/>
</dbReference>
<evidence type="ECO:0000259" key="3">
    <source>
        <dbReference type="Pfam" id="PF07894"/>
    </source>
</evidence>
<feature type="compositionally biased region" description="Basic and acidic residues" evidence="2">
    <location>
        <begin position="91"/>
        <end position="103"/>
    </location>
</feature>
<proteinExistence type="inferred from homology"/>
<dbReference type="InterPro" id="IPR050944">
    <property type="entry name" value="FAM83"/>
</dbReference>
<feature type="compositionally biased region" description="Basic residues" evidence="2">
    <location>
        <begin position="482"/>
        <end position="491"/>
    </location>
</feature>
<feature type="compositionally biased region" description="Polar residues" evidence="2">
    <location>
        <begin position="495"/>
        <end position="505"/>
    </location>
</feature>
<dbReference type="RefSeq" id="XP_028266928.1">
    <property type="nucleotide sequence ID" value="XM_028411127.1"/>
</dbReference>
<gene>
    <name evidence="5" type="primary">fam83fb</name>
</gene>
<dbReference type="GO" id="GO:0019901">
    <property type="term" value="F:protein kinase binding"/>
    <property type="evidence" value="ECO:0007669"/>
    <property type="project" value="TreeGrafter"/>
</dbReference>
<evidence type="ECO:0000256" key="1">
    <source>
        <dbReference type="ARBA" id="ARBA00006937"/>
    </source>
</evidence>
<feature type="region of interest" description="Disordered" evidence="2">
    <location>
        <begin position="75"/>
        <end position="108"/>
    </location>
</feature>
<sequence length="521" mass="58125">MAESQLMCMEDGHIGAQVPESKPEFYYSEEQRAAIERLLKEGDGAFKTQLKEDNMKDFLSAREIKLVLNTFRRYDPGGDDSSGSASSPSRLEQEATQRTDADSGVHSTYWPLMSDTEVPPLDIGWPSGGLFKGVTRVAVHTHPPKDNGPHIKQVVRRLIQEASKVIAIVMDMLTDVQILQDLMDAAWRRSVPVYILLDEQGVPHFLDMCSRLQIGAQHLRNIRARTLQGTGFGLSFGRLPGSLCNKYLLVDGDKVAFGSYSYSWCTSRMDRNMITVLTGQVVDFFDRDFRELYAISEKLDLYKEFHVSRPAANVTSTVRSKTGSIRPPLPATTSRFQVTLGDSRNAPIQVPAHKFYNPKYSLVFGDTPRPTGSLQEPGPKRGSVLAHVPEDMDLGNPRVTSSEKMDRLSPQPSETPSEISKRLNGVTQVKKSRFTMKPRLFNKKPSSKHSVKSSACPSPTETHRTDENEDSFEVVVVNPSKVSKKPSKLGRKTASEQSVNPPQDNESIKSRRRANQPCKVS</sequence>
<dbReference type="GO" id="GO:0007165">
    <property type="term" value="P:signal transduction"/>
    <property type="evidence" value="ECO:0007669"/>
    <property type="project" value="TreeGrafter"/>
</dbReference>
<accession>A0A6P7IN38</accession>